<evidence type="ECO:0000313" key="3">
    <source>
        <dbReference type="Proteomes" id="UP000245252"/>
    </source>
</evidence>
<comment type="caution">
    <text evidence="2">The sequence shown here is derived from an EMBL/GenBank/DDBJ whole genome shotgun (WGS) entry which is preliminary data.</text>
</comment>
<accession>A0A2U2DJZ9</accession>
<feature type="transmembrane region" description="Helical" evidence="1">
    <location>
        <begin position="67"/>
        <end position="91"/>
    </location>
</feature>
<evidence type="ECO:0000256" key="1">
    <source>
        <dbReference type="SAM" id="Phobius"/>
    </source>
</evidence>
<dbReference type="AlphaFoldDB" id="A0A2U2DJZ9"/>
<organism evidence="2 3">
    <name type="scientific">Metarhizobium album</name>
    <dbReference type="NCBI Taxonomy" id="2182425"/>
    <lineage>
        <taxon>Bacteria</taxon>
        <taxon>Pseudomonadati</taxon>
        <taxon>Pseudomonadota</taxon>
        <taxon>Alphaproteobacteria</taxon>
        <taxon>Hyphomicrobiales</taxon>
        <taxon>Rhizobiaceae</taxon>
        <taxon>Metarhizobium</taxon>
    </lineage>
</organism>
<protein>
    <submittedName>
        <fullName evidence="2">Uncharacterized protein</fullName>
    </submittedName>
</protein>
<keyword evidence="1" id="KW-0472">Membrane</keyword>
<keyword evidence="1" id="KW-0812">Transmembrane</keyword>
<name>A0A2U2DJZ9_9HYPH</name>
<feature type="transmembrane region" description="Helical" evidence="1">
    <location>
        <begin position="41"/>
        <end position="60"/>
    </location>
</feature>
<proteinExistence type="predicted"/>
<dbReference type="EMBL" id="QFBC01000014">
    <property type="protein sequence ID" value="PWE53636.1"/>
    <property type="molecule type" value="Genomic_DNA"/>
</dbReference>
<keyword evidence="3" id="KW-1185">Reference proteome</keyword>
<sequence length="141" mass="15581">MNFAHAHAIARSCTYVAAGHCAFDAAKIIGLIETVLHDYPTIEPALLCAATIGLVWHVVIHHTRLAILLAASHAFNLAVGWLHLALSAHLIDHSWHSVLQSPIVYLVLAAASVSVIVELATRRMVRTIVSFRRWLRGRDLW</sequence>
<feature type="transmembrane region" description="Helical" evidence="1">
    <location>
        <begin position="103"/>
        <end position="121"/>
    </location>
</feature>
<reference evidence="2 3" key="1">
    <citation type="submission" date="2018-05" db="EMBL/GenBank/DDBJ databases">
        <title>The draft genome of strain NS-104.</title>
        <authorList>
            <person name="Hang P."/>
            <person name="Jiang J."/>
        </authorList>
    </citation>
    <scope>NUCLEOTIDE SEQUENCE [LARGE SCALE GENOMIC DNA]</scope>
    <source>
        <strain evidence="2 3">NS-104</strain>
    </source>
</reference>
<evidence type="ECO:0000313" key="2">
    <source>
        <dbReference type="EMBL" id="PWE53636.1"/>
    </source>
</evidence>
<gene>
    <name evidence="2" type="ORF">DEM27_24105</name>
</gene>
<dbReference type="Proteomes" id="UP000245252">
    <property type="component" value="Unassembled WGS sequence"/>
</dbReference>
<keyword evidence="1" id="KW-1133">Transmembrane helix</keyword>